<dbReference type="PRINTS" id="PR00385">
    <property type="entry name" value="P450"/>
</dbReference>
<dbReference type="Gramene" id="C.cajan_27889.t">
    <property type="protein sequence ID" value="C.cajan_27889.t"/>
    <property type="gene ID" value="C.cajan_27889"/>
</dbReference>
<evidence type="ECO:0000256" key="6">
    <source>
        <dbReference type="ARBA" id="ARBA00023004"/>
    </source>
</evidence>
<proteinExistence type="inferred from homology"/>
<evidence type="ECO:0000256" key="8">
    <source>
        <dbReference type="PIRSR" id="PIRSR602401-1"/>
    </source>
</evidence>
<keyword evidence="3 8" id="KW-0349">Heme</keyword>
<dbReference type="AlphaFoldDB" id="A0A151S352"/>
<keyword evidence="11" id="KW-1185">Reference proteome</keyword>
<evidence type="ECO:0000256" key="4">
    <source>
        <dbReference type="ARBA" id="ARBA00022723"/>
    </source>
</evidence>
<evidence type="ECO:0000256" key="3">
    <source>
        <dbReference type="ARBA" id="ARBA00022617"/>
    </source>
</evidence>
<reference evidence="10" key="1">
    <citation type="journal article" date="2012" name="Nat. Biotechnol.">
        <title>Draft genome sequence of pigeonpea (Cajanus cajan), an orphan legume crop of resource-poor farmers.</title>
        <authorList>
            <person name="Varshney R.K."/>
            <person name="Chen W."/>
            <person name="Li Y."/>
            <person name="Bharti A.K."/>
            <person name="Saxena R.K."/>
            <person name="Schlueter J.A."/>
            <person name="Donoghue M.T."/>
            <person name="Azam S."/>
            <person name="Fan G."/>
            <person name="Whaley A.M."/>
            <person name="Farmer A.D."/>
            <person name="Sheridan J."/>
            <person name="Iwata A."/>
            <person name="Tuteja R."/>
            <person name="Penmetsa R.V."/>
            <person name="Wu W."/>
            <person name="Upadhyaya H.D."/>
            <person name="Yang S.P."/>
            <person name="Shah T."/>
            <person name="Saxena K.B."/>
            <person name="Michael T."/>
            <person name="McCombie W.R."/>
            <person name="Yang B."/>
            <person name="Zhang G."/>
            <person name="Yang H."/>
            <person name="Wang J."/>
            <person name="Spillane C."/>
            <person name="Cook D.R."/>
            <person name="May G.D."/>
            <person name="Xu X."/>
            <person name="Jackson S.A."/>
        </authorList>
    </citation>
    <scope>NUCLEOTIDE SEQUENCE [LARGE SCALE GENOMIC DNA]</scope>
</reference>
<sequence>MDNIRHSCSSGSTLLNLSETLSRVTNNVVCRVALGRTYGGERGRGFKRLLEEFTELLGSFVVGDYVPWLEFLDRVSGLHGTAKRVAQEFDEFLHEVIEEHVSGLGGTDMEHGNFVEVLLRIQRTNDVGFPIDRTVIKAIILDMFAAGTDTTSTLLEWTMTELLRHPIVMKKLQDEGKSVAGDKKHITEEDLGHMQYLKAVVKETLRLHPPVPLLLPRQSMEDIKLNDYHIEAGTRVIVNAWAIARDPMYWDQPEEFKPERFLNSSIDVKGNDFQLIPFGAGRRGCPGTMFAMMVNELVLANLVHQFDWALPSGDNTLDMSETIGLTMQRKIPLMAVAVPN</sequence>
<dbReference type="PANTHER" id="PTHR47955">
    <property type="entry name" value="CYTOCHROME P450 FAMILY 71 PROTEIN"/>
    <property type="match status" value="1"/>
</dbReference>
<keyword evidence="4 8" id="KW-0479">Metal-binding</keyword>
<keyword evidence="7 9" id="KW-0503">Monooxygenase</keyword>
<dbReference type="FunFam" id="1.10.630.10:FF:000126">
    <property type="entry name" value="Predicted protein"/>
    <property type="match status" value="1"/>
</dbReference>
<accession>A0A151S352</accession>
<dbReference type="EMBL" id="KQ483482">
    <property type="protein sequence ID" value="KYP49184.1"/>
    <property type="molecule type" value="Genomic_DNA"/>
</dbReference>
<dbReference type="GO" id="GO:0020037">
    <property type="term" value="F:heme binding"/>
    <property type="evidence" value="ECO:0007669"/>
    <property type="project" value="InterPro"/>
</dbReference>
<dbReference type="Gene3D" id="1.10.630.10">
    <property type="entry name" value="Cytochrome P450"/>
    <property type="match status" value="1"/>
</dbReference>
<keyword evidence="5 9" id="KW-0560">Oxidoreductase</keyword>
<dbReference type="GO" id="GO:0016705">
    <property type="term" value="F:oxidoreductase activity, acting on paired donors, with incorporation or reduction of molecular oxygen"/>
    <property type="evidence" value="ECO:0007669"/>
    <property type="project" value="InterPro"/>
</dbReference>
<evidence type="ECO:0000256" key="7">
    <source>
        <dbReference type="ARBA" id="ARBA00023033"/>
    </source>
</evidence>
<dbReference type="SUPFAM" id="SSF48264">
    <property type="entry name" value="Cytochrome P450"/>
    <property type="match status" value="1"/>
</dbReference>
<evidence type="ECO:0000256" key="2">
    <source>
        <dbReference type="ARBA" id="ARBA00010617"/>
    </source>
</evidence>
<dbReference type="Proteomes" id="UP000075243">
    <property type="component" value="Unassembled WGS sequence"/>
</dbReference>
<dbReference type="GO" id="GO:0004497">
    <property type="term" value="F:monooxygenase activity"/>
    <property type="evidence" value="ECO:0007669"/>
    <property type="project" value="UniProtKB-KW"/>
</dbReference>
<dbReference type="GO" id="GO:0005506">
    <property type="term" value="F:iron ion binding"/>
    <property type="evidence" value="ECO:0007669"/>
    <property type="project" value="InterPro"/>
</dbReference>
<feature type="binding site" description="axial binding residue" evidence="8">
    <location>
        <position position="285"/>
    </location>
    <ligand>
        <name>heme</name>
        <dbReference type="ChEBI" id="CHEBI:30413"/>
    </ligand>
    <ligandPart>
        <name>Fe</name>
        <dbReference type="ChEBI" id="CHEBI:18248"/>
    </ligandPart>
</feature>
<dbReference type="InterPro" id="IPR017972">
    <property type="entry name" value="Cyt_P450_CS"/>
</dbReference>
<evidence type="ECO:0000313" key="11">
    <source>
        <dbReference type="Proteomes" id="UP000075243"/>
    </source>
</evidence>
<evidence type="ECO:0000256" key="5">
    <source>
        <dbReference type="ARBA" id="ARBA00023002"/>
    </source>
</evidence>
<dbReference type="OMA" id="QILINAW"/>
<gene>
    <name evidence="10" type="ORF">KK1_029119</name>
</gene>
<dbReference type="Pfam" id="PF00067">
    <property type="entry name" value="p450"/>
    <property type="match status" value="1"/>
</dbReference>
<comment type="cofactor">
    <cofactor evidence="1 8">
        <name>heme</name>
        <dbReference type="ChEBI" id="CHEBI:30413"/>
    </cofactor>
</comment>
<dbReference type="PRINTS" id="PR00463">
    <property type="entry name" value="EP450I"/>
</dbReference>
<dbReference type="PANTHER" id="PTHR47955:SF15">
    <property type="entry name" value="CYTOCHROME P450 71A2-LIKE"/>
    <property type="match status" value="1"/>
</dbReference>
<protein>
    <submittedName>
        <fullName evidence="10">Cytochrome P450 71A2</fullName>
    </submittedName>
</protein>
<name>A0A151S352_CAJCA</name>
<evidence type="ECO:0000256" key="1">
    <source>
        <dbReference type="ARBA" id="ARBA00001971"/>
    </source>
</evidence>
<organism evidence="10 11">
    <name type="scientific">Cajanus cajan</name>
    <name type="common">Pigeon pea</name>
    <name type="synonym">Cajanus indicus</name>
    <dbReference type="NCBI Taxonomy" id="3821"/>
    <lineage>
        <taxon>Eukaryota</taxon>
        <taxon>Viridiplantae</taxon>
        <taxon>Streptophyta</taxon>
        <taxon>Embryophyta</taxon>
        <taxon>Tracheophyta</taxon>
        <taxon>Spermatophyta</taxon>
        <taxon>Magnoliopsida</taxon>
        <taxon>eudicotyledons</taxon>
        <taxon>Gunneridae</taxon>
        <taxon>Pentapetalae</taxon>
        <taxon>rosids</taxon>
        <taxon>fabids</taxon>
        <taxon>Fabales</taxon>
        <taxon>Fabaceae</taxon>
        <taxon>Papilionoideae</taxon>
        <taxon>50 kb inversion clade</taxon>
        <taxon>NPAAA clade</taxon>
        <taxon>indigoferoid/millettioid clade</taxon>
        <taxon>Phaseoleae</taxon>
        <taxon>Cajanus</taxon>
    </lineage>
</organism>
<dbReference type="InterPro" id="IPR002401">
    <property type="entry name" value="Cyt_P450_E_grp-I"/>
</dbReference>
<comment type="similarity">
    <text evidence="2 9">Belongs to the cytochrome P450 family.</text>
</comment>
<dbReference type="PROSITE" id="PS00086">
    <property type="entry name" value="CYTOCHROME_P450"/>
    <property type="match status" value="1"/>
</dbReference>
<evidence type="ECO:0000256" key="9">
    <source>
        <dbReference type="RuleBase" id="RU000461"/>
    </source>
</evidence>
<keyword evidence="6 8" id="KW-0408">Iron</keyword>
<dbReference type="InterPro" id="IPR001128">
    <property type="entry name" value="Cyt_P450"/>
</dbReference>
<dbReference type="InterPro" id="IPR036396">
    <property type="entry name" value="Cyt_P450_sf"/>
</dbReference>
<evidence type="ECO:0000313" key="10">
    <source>
        <dbReference type="EMBL" id="KYP49184.1"/>
    </source>
</evidence>